<evidence type="ECO:0000313" key="2">
    <source>
        <dbReference type="Proteomes" id="UP001157353"/>
    </source>
</evidence>
<keyword evidence="2" id="KW-1185">Reference proteome</keyword>
<dbReference type="Proteomes" id="UP001157353">
    <property type="component" value="Unassembled WGS sequence"/>
</dbReference>
<protein>
    <submittedName>
        <fullName evidence="1">Uncharacterized protein</fullName>
    </submittedName>
</protein>
<dbReference type="RefSeq" id="WP_284203319.1">
    <property type="nucleotide sequence ID" value="NZ_BSPQ01000002.1"/>
</dbReference>
<sequence length="98" mass="11102">MSSCSELTIFKVSKENIPKVIALSLLIIDEINANETVITSHNILQKTDNEEELCWHLTWINKEAAQLNTEKWPNLPSTKALMSLVGEKVYYGHFVDVA</sequence>
<name>A0ABQ6DYZ0_9GAMM</name>
<comment type="caution">
    <text evidence="1">The sequence shown here is derived from an EMBL/GenBank/DDBJ whole genome shotgun (WGS) entry which is preliminary data.</text>
</comment>
<reference evidence="2" key="1">
    <citation type="journal article" date="2019" name="Int. J. Syst. Evol. Microbiol.">
        <title>The Global Catalogue of Microorganisms (GCM) 10K type strain sequencing project: providing services to taxonomists for standard genome sequencing and annotation.</title>
        <authorList>
            <consortium name="The Broad Institute Genomics Platform"/>
            <consortium name="The Broad Institute Genome Sequencing Center for Infectious Disease"/>
            <person name="Wu L."/>
            <person name="Ma J."/>
        </authorList>
    </citation>
    <scope>NUCLEOTIDE SEQUENCE [LARGE SCALE GENOMIC DNA]</scope>
    <source>
        <strain evidence="2">NBRC 103166</strain>
    </source>
</reference>
<evidence type="ECO:0000313" key="1">
    <source>
        <dbReference type="EMBL" id="GLS90200.1"/>
    </source>
</evidence>
<dbReference type="EMBL" id="BSPQ01000002">
    <property type="protein sequence ID" value="GLS90200.1"/>
    <property type="molecule type" value="Genomic_DNA"/>
</dbReference>
<accession>A0ABQ6DYZ0</accession>
<organism evidence="1 2">
    <name type="scientific">Psychromonas marina</name>
    <dbReference type="NCBI Taxonomy" id="88364"/>
    <lineage>
        <taxon>Bacteria</taxon>
        <taxon>Pseudomonadati</taxon>
        <taxon>Pseudomonadota</taxon>
        <taxon>Gammaproteobacteria</taxon>
        <taxon>Alteromonadales</taxon>
        <taxon>Psychromonadaceae</taxon>
        <taxon>Psychromonas</taxon>
    </lineage>
</organism>
<gene>
    <name evidence="1" type="ORF">GCM10007916_12670</name>
</gene>
<proteinExistence type="predicted"/>